<accession>A0A4R4KCH8</accession>
<comment type="caution">
    <text evidence="2">The sequence shown here is derived from an EMBL/GenBank/DDBJ whole genome shotgun (WGS) entry which is preliminary data.</text>
</comment>
<proteinExistence type="predicted"/>
<organism evidence="2 3">
    <name type="scientific">Arundinibacter roseus</name>
    <dbReference type="NCBI Taxonomy" id="2070510"/>
    <lineage>
        <taxon>Bacteria</taxon>
        <taxon>Pseudomonadati</taxon>
        <taxon>Bacteroidota</taxon>
        <taxon>Cytophagia</taxon>
        <taxon>Cytophagales</taxon>
        <taxon>Spirosomataceae</taxon>
        <taxon>Arundinibacter</taxon>
    </lineage>
</organism>
<dbReference type="EMBL" id="SMJU01000007">
    <property type="protein sequence ID" value="TDB64512.1"/>
    <property type="molecule type" value="Genomic_DNA"/>
</dbReference>
<keyword evidence="1" id="KW-0472">Membrane</keyword>
<feature type="transmembrane region" description="Helical" evidence="1">
    <location>
        <begin position="86"/>
        <end position="105"/>
    </location>
</feature>
<dbReference type="AlphaFoldDB" id="A0A4R4KCH8"/>
<dbReference type="OrthoDB" id="9790326at2"/>
<evidence type="ECO:0000256" key="1">
    <source>
        <dbReference type="SAM" id="Phobius"/>
    </source>
</evidence>
<keyword evidence="1" id="KW-0812">Transmembrane</keyword>
<dbReference type="RefSeq" id="WP_132118128.1">
    <property type="nucleotide sequence ID" value="NZ_SMJU01000007.1"/>
</dbReference>
<keyword evidence="3" id="KW-1185">Reference proteome</keyword>
<dbReference type="Pfam" id="PF06170">
    <property type="entry name" value="DUF983"/>
    <property type="match status" value="1"/>
</dbReference>
<dbReference type="InterPro" id="IPR009325">
    <property type="entry name" value="DUF983"/>
</dbReference>
<evidence type="ECO:0000313" key="2">
    <source>
        <dbReference type="EMBL" id="TDB64512.1"/>
    </source>
</evidence>
<reference evidence="2 3" key="1">
    <citation type="submission" date="2019-02" db="EMBL/GenBank/DDBJ databases">
        <title>Arundinibacter roseus gen. nov., sp. nov., a new member of the family Cytophagaceae.</title>
        <authorList>
            <person name="Szuroczki S."/>
            <person name="Khayer B."/>
            <person name="Sproer C."/>
            <person name="Toumi M."/>
            <person name="Szabo A."/>
            <person name="Felfoldi T."/>
            <person name="Schumann P."/>
            <person name="Toth E."/>
        </authorList>
    </citation>
    <scope>NUCLEOTIDE SEQUENCE [LARGE SCALE GENOMIC DNA]</scope>
    <source>
        <strain evidence="2 3">DMA-k-7a</strain>
    </source>
</reference>
<sequence length="137" mass="15508">MLKGSKVYSILTNTCPKCNEGSYFVTNNPYNLKKFDKLNESCEFCQESFKREPGFYIGAMYVSYALSVALTVASFVVFVVTLDMDINYVLAALLPTIIILLPILFRTARIIWINIFVSYSSTKGEAARQMKAERKNS</sequence>
<dbReference type="Proteomes" id="UP000295706">
    <property type="component" value="Unassembled WGS sequence"/>
</dbReference>
<protein>
    <submittedName>
        <fullName evidence="2">DUF983 domain-containing protein</fullName>
    </submittedName>
</protein>
<feature type="transmembrane region" description="Helical" evidence="1">
    <location>
        <begin position="55"/>
        <end position="80"/>
    </location>
</feature>
<name>A0A4R4KCH8_9BACT</name>
<evidence type="ECO:0000313" key="3">
    <source>
        <dbReference type="Proteomes" id="UP000295706"/>
    </source>
</evidence>
<keyword evidence="1" id="KW-1133">Transmembrane helix</keyword>
<gene>
    <name evidence="2" type="ORF">EZE20_12610</name>
</gene>